<keyword evidence="13" id="KW-1185">Reference proteome</keyword>
<keyword evidence="4" id="KW-0813">Transport</keyword>
<keyword evidence="5" id="KW-0653">Protein transport</keyword>
<dbReference type="InterPro" id="IPR048320">
    <property type="entry name" value="COG3_N"/>
</dbReference>
<feature type="region of interest" description="Disordered" evidence="9">
    <location>
        <begin position="1"/>
        <end position="43"/>
    </location>
</feature>
<dbReference type="PANTHER" id="PTHR13302:SF8">
    <property type="entry name" value="CONSERVED OLIGOMERIC GOLGI COMPLEX SUBUNIT 3"/>
    <property type="match status" value="1"/>
</dbReference>
<evidence type="ECO:0000256" key="5">
    <source>
        <dbReference type="ARBA" id="ARBA00022927"/>
    </source>
</evidence>
<dbReference type="InterPro" id="IPR048685">
    <property type="entry name" value="COG3_C"/>
</dbReference>
<dbReference type="GO" id="GO:0006891">
    <property type="term" value="P:intra-Golgi vesicle-mediated transport"/>
    <property type="evidence" value="ECO:0007669"/>
    <property type="project" value="TreeGrafter"/>
</dbReference>
<dbReference type="Pfam" id="PF04136">
    <property type="entry name" value="COG3_N"/>
    <property type="match status" value="1"/>
</dbReference>
<evidence type="ECO:0000259" key="10">
    <source>
        <dbReference type="Pfam" id="PF04136"/>
    </source>
</evidence>
<dbReference type="GeneID" id="24106501"/>
<sequence>MMDGTVERPMQWLHRNSPEYKQQQASTSKLAGANGSSNDSAPQATIDATARDDAVVASTSDLSNSKAGEPIALPDASAPLVSAQSFLAWYTHLSDSVTSSTQSSHRQALQRISDTTSTADHLLAQLEACQVNVSELRAGTAFVQDSSRGIREQAQSLLDSQTHLDTLAEDIASRLSFFTLLPYATNMLSSPDNTIVYTQSFLELMDQLDVALLYLQQEPARSYRDAALYRMRYSQCVTRAATLAKMAVIRDLKAESERTADKLKQLTSSLASEDSQTSPATTTSSTDPHGKARQVSDDDATNNDHAASLPPQAASALFDDAAHQITRLRPLIFELQKRASNTVASSTPSASTAAEFESLLQECTVAWFQYRRPLLSRVLLQHITDMEMYPNKANEHPVLELARAGTQLLKYVLQRESDLYQQFFGGGTGSESGLDAESNQARDTAAALGTYMSELAETLAARLRPKLSKEDDLLVLAQISTAIADVTRNSADPVAIPTRSLMPLLNETQSRLIARAQAIVASDIAGFVASEQEGHLDFPERIQEYKASLRGTGADQLSAAAAATVAATAVGKGQHRRGKSGAGLLDAALSASQTASSSKTQQEKVELFTLPAALLSTYYVPVQHTLQLLYHLQALVPAPAFRRLALAAVDGCLASLIKGATALVKRQKGDSLEREDGWLFELRQVEMLREVVVSAELVLKQAHEEQAATNTDAAGSVNGGVAASGAGTSLVDLSSLVTAINSLWTNTGRLLYPSSTTAATPAGLTPSTQLDMEPSSTHVASRLQALIEQIAQLWSDSILLPLRVYVDQSSVEASAAKFSSTYQAFETCIESILPEKAGKVALWIEDQEVQRLIVRRVSDGVGQAYEKFHEMKPVDAGEIDSSETVSACAWSDDRWKTIEDEGKLHSAAAGRMSRRSISLIAVQCIDFGVTTCVEEGCTSCACSTFSTDCLPHTICYHVGCTFDECCCG</sequence>
<comment type="similarity">
    <text evidence="2">Belongs to the COG3 family.</text>
</comment>
<proteinExistence type="inferred from homology"/>
<dbReference type="HOGENOM" id="CLU_339786_0_0_1"/>
<dbReference type="GO" id="GO:0005801">
    <property type="term" value="C:cis-Golgi network"/>
    <property type="evidence" value="ECO:0007669"/>
    <property type="project" value="InterPro"/>
</dbReference>
<dbReference type="STRING" id="1305764.R9P696"/>
<gene>
    <name evidence="12" type="ORF">PHSY_001200</name>
</gene>
<comment type="subcellular location">
    <subcellularLocation>
        <location evidence="1">Golgi apparatus membrane</location>
        <topology evidence="1">Peripheral membrane protein</topology>
    </subcellularLocation>
</comment>
<dbReference type="RefSeq" id="XP_012187222.1">
    <property type="nucleotide sequence ID" value="XM_012331832.1"/>
</dbReference>
<dbReference type="EMBL" id="DF238777">
    <property type="protein sequence ID" value="GAC93635.1"/>
    <property type="molecule type" value="Genomic_DNA"/>
</dbReference>
<feature type="region of interest" description="Disordered" evidence="9">
    <location>
        <begin position="266"/>
        <end position="308"/>
    </location>
</feature>
<protein>
    <recommendedName>
        <fullName evidence="3">Conserved oligomeric Golgi complex subunit 3</fullName>
    </recommendedName>
    <alternativeName>
        <fullName evidence="8">Component of oligomeric Golgi complex 3</fullName>
    </alternativeName>
</protein>
<dbReference type="InterPro" id="IPR007265">
    <property type="entry name" value="COG_su3"/>
</dbReference>
<keyword evidence="7" id="KW-0472">Membrane</keyword>
<evidence type="ECO:0000256" key="6">
    <source>
        <dbReference type="ARBA" id="ARBA00023034"/>
    </source>
</evidence>
<dbReference type="eggNOG" id="KOG2604">
    <property type="taxonomic scope" value="Eukaryota"/>
</dbReference>
<name>R9P696_PSEHS</name>
<evidence type="ECO:0000256" key="9">
    <source>
        <dbReference type="SAM" id="MobiDB-lite"/>
    </source>
</evidence>
<dbReference type="GO" id="GO:0007030">
    <property type="term" value="P:Golgi organization"/>
    <property type="evidence" value="ECO:0007669"/>
    <property type="project" value="TreeGrafter"/>
</dbReference>
<dbReference type="GO" id="GO:0006886">
    <property type="term" value="P:intracellular protein transport"/>
    <property type="evidence" value="ECO:0007669"/>
    <property type="project" value="InterPro"/>
</dbReference>
<evidence type="ECO:0000313" key="13">
    <source>
        <dbReference type="Proteomes" id="UP000014071"/>
    </source>
</evidence>
<evidence type="ECO:0000313" key="12">
    <source>
        <dbReference type="EMBL" id="GAC93635.1"/>
    </source>
</evidence>
<evidence type="ECO:0000256" key="2">
    <source>
        <dbReference type="ARBA" id="ARBA00009936"/>
    </source>
</evidence>
<evidence type="ECO:0000256" key="8">
    <source>
        <dbReference type="ARBA" id="ARBA00031339"/>
    </source>
</evidence>
<dbReference type="GO" id="GO:0017119">
    <property type="term" value="C:Golgi transport complex"/>
    <property type="evidence" value="ECO:0007669"/>
    <property type="project" value="TreeGrafter"/>
</dbReference>
<accession>R9P696</accession>
<organism evidence="12 13">
    <name type="scientific">Pseudozyma hubeiensis (strain SY62)</name>
    <name type="common">Yeast</name>
    <dbReference type="NCBI Taxonomy" id="1305764"/>
    <lineage>
        <taxon>Eukaryota</taxon>
        <taxon>Fungi</taxon>
        <taxon>Dikarya</taxon>
        <taxon>Basidiomycota</taxon>
        <taxon>Ustilaginomycotina</taxon>
        <taxon>Ustilaginomycetes</taxon>
        <taxon>Ustilaginales</taxon>
        <taxon>Ustilaginaceae</taxon>
        <taxon>Pseudozyma</taxon>
    </lineage>
</organism>
<feature type="domain" description="Conserved oligomeric Golgi complex subunit 3 C-terminal" evidence="11">
    <location>
        <begin position="326"/>
        <end position="696"/>
    </location>
</feature>
<dbReference type="OrthoDB" id="296793at2759"/>
<dbReference type="GO" id="GO:0000139">
    <property type="term" value="C:Golgi membrane"/>
    <property type="evidence" value="ECO:0007669"/>
    <property type="project" value="UniProtKB-SubCell"/>
</dbReference>
<feature type="compositionally biased region" description="Polar residues" evidence="9">
    <location>
        <begin position="19"/>
        <end position="43"/>
    </location>
</feature>
<dbReference type="Pfam" id="PF20671">
    <property type="entry name" value="COG3_C"/>
    <property type="match status" value="1"/>
</dbReference>
<evidence type="ECO:0000256" key="3">
    <source>
        <dbReference type="ARBA" id="ARBA00020976"/>
    </source>
</evidence>
<dbReference type="AlphaFoldDB" id="R9P696"/>
<evidence type="ECO:0000259" key="11">
    <source>
        <dbReference type="Pfam" id="PF20671"/>
    </source>
</evidence>
<feature type="compositionally biased region" description="Low complexity" evidence="9">
    <location>
        <begin position="275"/>
        <end position="286"/>
    </location>
</feature>
<dbReference type="PANTHER" id="PTHR13302">
    <property type="entry name" value="CONSERVED OLIGOMERIC GOLGI COMPLEX COMPONENT 3"/>
    <property type="match status" value="1"/>
</dbReference>
<evidence type="ECO:0000256" key="4">
    <source>
        <dbReference type="ARBA" id="ARBA00022448"/>
    </source>
</evidence>
<dbReference type="Proteomes" id="UP000014071">
    <property type="component" value="Unassembled WGS sequence"/>
</dbReference>
<evidence type="ECO:0000256" key="1">
    <source>
        <dbReference type="ARBA" id="ARBA00004395"/>
    </source>
</evidence>
<keyword evidence="6" id="KW-0333">Golgi apparatus</keyword>
<feature type="domain" description="Conserved oligomeric Golgi complex subunit 3 N-terminal" evidence="10">
    <location>
        <begin position="109"/>
        <end position="253"/>
    </location>
</feature>
<evidence type="ECO:0000256" key="7">
    <source>
        <dbReference type="ARBA" id="ARBA00023136"/>
    </source>
</evidence>
<reference evidence="13" key="1">
    <citation type="journal article" date="2013" name="Genome Announc.">
        <title>Draft genome sequence of the basidiomycetous yeast-like fungus Pseudozyma hubeiensis SY62, which produces an abundant amount of the biosurfactant mannosylerythritol lipids.</title>
        <authorList>
            <person name="Konishi M."/>
            <person name="Hatada Y."/>
            <person name="Horiuchi J."/>
        </authorList>
    </citation>
    <scope>NUCLEOTIDE SEQUENCE [LARGE SCALE GENOMIC DNA]</scope>
    <source>
        <strain evidence="13">SY62</strain>
    </source>
</reference>